<evidence type="ECO:0000256" key="1">
    <source>
        <dbReference type="SAM" id="Phobius"/>
    </source>
</evidence>
<gene>
    <name evidence="2" type="ORF">GCM10009039_27870</name>
</gene>
<dbReference type="OrthoDB" id="170690at2157"/>
<keyword evidence="1" id="KW-1133">Transmembrane helix</keyword>
<dbReference type="Proteomes" id="UP000607197">
    <property type="component" value="Unassembled WGS sequence"/>
</dbReference>
<dbReference type="EMBL" id="BMPG01000004">
    <property type="protein sequence ID" value="GGL68330.1"/>
    <property type="molecule type" value="Genomic_DNA"/>
</dbReference>
<sequence length="290" mass="30550">MSTVLVVVGVVLLFVAAFAGVYGRRQHRKSALVEGTETTSVRDIDEEGRVEVKGTVRAEEGFESPIAGERSVLSAWEVEEWDERGGSEMWETRAAGVYATPFEVDDGTDSVRVDVGSHVDDASSGTGIDDVQVGVVDVDRFLSNGVAVDGVHAALEGFSVEASVPPDAEPPERIAAFVRGETSVETQTNSITNVLDVGTVHGERRYYEGTLTPGDEIYLLGEVRAAENATYPLKPDDVTVAPPDDGHLIVSDESEAELVDSFGQYTYAYAGAAVAAVAGAIALAIGAGVV</sequence>
<dbReference type="RefSeq" id="WP_188979990.1">
    <property type="nucleotide sequence ID" value="NZ_BMPG01000004.1"/>
</dbReference>
<proteinExistence type="predicted"/>
<protein>
    <recommendedName>
        <fullName evidence="4">RING-type E3 ubiquitin transferase</fullName>
    </recommendedName>
</protein>
<evidence type="ECO:0000313" key="2">
    <source>
        <dbReference type="EMBL" id="GGL68330.1"/>
    </source>
</evidence>
<feature type="transmembrane region" description="Helical" evidence="1">
    <location>
        <begin position="267"/>
        <end position="289"/>
    </location>
</feature>
<keyword evidence="1" id="KW-0472">Membrane</keyword>
<reference evidence="2" key="1">
    <citation type="journal article" date="2014" name="Int. J. Syst. Evol. Microbiol.">
        <title>Complete genome sequence of Corynebacterium casei LMG S-19264T (=DSM 44701T), isolated from a smear-ripened cheese.</title>
        <authorList>
            <consortium name="US DOE Joint Genome Institute (JGI-PGF)"/>
            <person name="Walter F."/>
            <person name="Albersmeier A."/>
            <person name="Kalinowski J."/>
            <person name="Ruckert C."/>
        </authorList>
    </citation>
    <scope>NUCLEOTIDE SEQUENCE</scope>
    <source>
        <strain evidence="2">JCM 19596</strain>
    </source>
</reference>
<reference evidence="2" key="2">
    <citation type="submission" date="2020-09" db="EMBL/GenBank/DDBJ databases">
        <authorList>
            <person name="Sun Q."/>
            <person name="Ohkuma M."/>
        </authorList>
    </citation>
    <scope>NUCLEOTIDE SEQUENCE</scope>
    <source>
        <strain evidence="2">JCM 19596</strain>
    </source>
</reference>
<dbReference type="AlphaFoldDB" id="A0A830FLS8"/>
<evidence type="ECO:0008006" key="4">
    <source>
        <dbReference type="Google" id="ProtNLM"/>
    </source>
</evidence>
<keyword evidence="1" id="KW-0812">Transmembrane</keyword>
<evidence type="ECO:0000313" key="3">
    <source>
        <dbReference type="Proteomes" id="UP000607197"/>
    </source>
</evidence>
<comment type="caution">
    <text evidence="2">The sequence shown here is derived from an EMBL/GenBank/DDBJ whole genome shotgun (WGS) entry which is preliminary data.</text>
</comment>
<accession>A0A830FLS8</accession>
<organism evidence="2 3">
    <name type="scientific">Halocalculus aciditolerans</name>
    <dbReference type="NCBI Taxonomy" id="1383812"/>
    <lineage>
        <taxon>Archaea</taxon>
        <taxon>Methanobacteriati</taxon>
        <taxon>Methanobacteriota</taxon>
        <taxon>Stenosarchaea group</taxon>
        <taxon>Halobacteria</taxon>
        <taxon>Halobacteriales</taxon>
        <taxon>Halobacteriaceae</taxon>
        <taxon>Halocalculus</taxon>
    </lineage>
</organism>
<name>A0A830FLS8_9EURY</name>
<keyword evidence="3" id="KW-1185">Reference proteome</keyword>